<protein>
    <submittedName>
        <fullName evidence="3">Uncharacterized protein</fullName>
    </submittedName>
</protein>
<dbReference type="AlphaFoldDB" id="A0A1J4KRS6"/>
<proteinExistence type="predicted"/>
<dbReference type="OrthoDB" id="10670644at2759"/>
<dbReference type="EMBL" id="MLAK01000441">
    <property type="protein sequence ID" value="OHT13975.1"/>
    <property type="molecule type" value="Genomic_DNA"/>
</dbReference>
<organism evidence="3 4">
    <name type="scientific">Tritrichomonas foetus</name>
    <dbReference type="NCBI Taxonomy" id="1144522"/>
    <lineage>
        <taxon>Eukaryota</taxon>
        <taxon>Metamonada</taxon>
        <taxon>Parabasalia</taxon>
        <taxon>Tritrichomonadida</taxon>
        <taxon>Tritrichomonadidae</taxon>
        <taxon>Tritrichomonas</taxon>
    </lineage>
</organism>
<gene>
    <name evidence="3" type="ORF">TRFO_15747</name>
</gene>
<feature type="coiled-coil region" evidence="1">
    <location>
        <begin position="261"/>
        <end position="438"/>
    </location>
</feature>
<reference evidence="3" key="1">
    <citation type="submission" date="2016-10" db="EMBL/GenBank/DDBJ databases">
        <authorList>
            <person name="Benchimol M."/>
            <person name="Almeida L.G."/>
            <person name="Vasconcelos A.T."/>
            <person name="Perreira-Neves A."/>
            <person name="Rosa I.A."/>
            <person name="Tasca T."/>
            <person name="Bogo M.R."/>
            <person name="de Souza W."/>
        </authorList>
    </citation>
    <scope>NUCLEOTIDE SEQUENCE [LARGE SCALE GENOMIC DNA]</scope>
    <source>
        <strain evidence="3">K</strain>
    </source>
</reference>
<feature type="compositionally biased region" description="Polar residues" evidence="2">
    <location>
        <begin position="72"/>
        <end position="81"/>
    </location>
</feature>
<evidence type="ECO:0000313" key="3">
    <source>
        <dbReference type="EMBL" id="OHT13975.1"/>
    </source>
</evidence>
<dbReference type="VEuPathDB" id="TrichDB:TRFO_15747"/>
<evidence type="ECO:0000313" key="4">
    <source>
        <dbReference type="Proteomes" id="UP000179807"/>
    </source>
</evidence>
<evidence type="ECO:0000256" key="1">
    <source>
        <dbReference type="SAM" id="Coils"/>
    </source>
</evidence>
<accession>A0A1J4KRS6</accession>
<evidence type="ECO:0000256" key="2">
    <source>
        <dbReference type="SAM" id="MobiDB-lite"/>
    </source>
</evidence>
<comment type="caution">
    <text evidence="3">The sequence shown here is derived from an EMBL/GenBank/DDBJ whole genome shotgun (WGS) entry which is preliminary data.</text>
</comment>
<feature type="compositionally biased region" description="Basic and acidic residues" evidence="2">
    <location>
        <begin position="61"/>
        <end position="71"/>
    </location>
</feature>
<keyword evidence="4" id="KW-1185">Reference proteome</keyword>
<dbReference type="Proteomes" id="UP000179807">
    <property type="component" value="Unassembled WGS sequence"/>
</dbReference>
<dbReference type="RefSeq" id="XP_068367111.1">
    <property type="nucleotide sequence ID" value="XM_068498559.1"/>
</dbReference>
<sequence length="573" mass="67667">MEKELNDYRDSAKARLNIFLNAFKSQMDLYQNIQKEKRNDISKLLEQLKALIAQNKKELEEKEKKEEKNKNDYQNANLARQQNRKQEIENVINRKISDRDRQISTLKNNFNSDLNKKKKELEEENKQKLNEYKEKIKSLDNVTNEENQHKTNILKMEGKLNYAVGQFERSKQEGEQKISLLQNEISNTEKTIRQIQRKIKMDSQAIDEEFEMKIQVEQVKLNNTIENISKLYDKEENLRGVELVEAIRKLRQIQNRTDDLCLKKQHEIDDEEKEFKEMQKSLENEIKEMKDKKTINDLTEKLNLLNEKAKNEIESVTKSNLDKIEKIEKQIEEKKTSHSERMNEMKKKIEEENIMFDSSINEFKANENSITNAANEQIDKYKLEYESRKKEMIDKHNEQVAKMKARIESAKGLQNETLEKKNQDYDKASDNENNLIAKKCNFDQESLNKVTQDFLKSDSNYAAKIYELICKIADLQINVYNSTIRKNEQQKINALKESIKKKDTEMAQLFESFYKMVDNVQKVPLSQVQSPLQFHVRPSNSRKSTTRGSKIESPKIIDVSKKHLHPIMSPQVV</sequence>
<dbReference type="GeneID" id="94833263"/>
<name>A0A1J4KRS6_9EUKA</name>
<keyword evidence="1" id="KW-0175">Coiled coil</keyword>
<feature type="region of interest" description="Disordered" evidence="2">
    <location>
        <begin position="61"/>
        <end position="84"/>
    </location>
</feature>